<feature type="compositionally biased region" description="Basic residues" evidence="11">
    <location>
        <begin position="325"/>
        <end position="343"/>
    </location>
</feature>
<evidence type="ECO:0000313" key="15">
    <source>
        <dbReference type="RefSeq" id="XP_021277505.1"/>
    </source>
</evidence>
<feature type="active site" description="Proton donor" evidence="9">
    <location>
        <position position="123"/>
    </location>
</feature>
<dbReference type="OrthoDB" id="4781at2759"/>
<evidence type="ECO:0000256" key="3">
    <source>
        <dbReference type="ARBA" id="ARBA00022525"/>
    </source>
</evidence>
<evidence type="ECO:0000256" key="2">
    <source>
        <dbReference type="ARBA" id="ARBA00022523"/>
    </source>
</evidence>
<feature type="domain" description="GH16" evidence="13">
    <location>
        <begin position="33"/>
        <end position="234"/>
    </location>
</feature>
<dbReference type="Pfam" id="PF06955">
    <property type="entry name" value="XET_C"/>
    <property type="match status" value="1"/>
</dbReference>
<keyword evidence="12" id="KW-1133">Transmembrane helix</keyword>
<evidence type="ECO:0000256" key="5">
    <source>
        <dbReference type="ARBA" id="ARBA00022801"/>
    </source>
</evidence>
<comment type="subcellular location">
    <subcellularLocation>
        <location evidence="10">Secreted</location>
        <location evidence="10">Cell wall</location>
    </subcellularLocation>
    <subcellularLocation>
        <location evidence="10">Secreted</location>
        <location evidence="10">Extracellular space</location>
        <location evidence="10">Apoplast</location>
    </subcellularLocation>
</comment>
<evidence type="ECO:0000256" key="8">
    <source>
        <dbReference type="ARBA" id="ARBA00023316"/>
    </source>
</evidence>
<dbReference type="GO" id="GO:0048046">
    <property type="term" value="C:apoplast"/>
    <property type="evidence" value="ECO:0007669"/>
    <property type="project" value="UniProtKB-SubCell"/>
</dbReference>
<feature type="region of interest" description="Disordered" evidence="11">
    <location>
        <begin position="318"/>
        <end position="354"/>
    </location>
</feature>
<gene>
    <name evidence="15" type="primary">LOC110411598</name>
</gene>
<dbReference type="PANTHER" id="PTHR31062">
    <property type="entry name" value="XYLOGLUCAN ENDOTRANSGLUCOSYLASE/HYDROLASE PROTEIN 8-RELATED"/>
    <property type="match status" value="1"/>
</dbReference>
<dbReference type="Pfam" id="PF00722">
    <property type="entry name" value="Glyco_hydro_16"/>
    <property type="match status" value="1"/>
</dbReference>
<dbReference type="PIRSF" id="PIRSF005604">
    <property type="entry name" value="XET"/>
    <property type="match status" value="1"/>
</dbReference>
<dbReference type="GeneID" id="110411598"/>
<dbReference type="InterPro" id="IPR016455">
    <property type="entry name" value="XTH"/>
</dbReference>
<dbReference type="InterPro" id="IPR000757">
    <property type="entry name" value="Beta-glucanase-like"/>
</dbReference>
<keyword evidence="7 10" id="KW-0326">Glycosidase</keyword>
<comment type="PTM">
    <text evidence="10">Contains at least one intrachain disulfide bond essential for its enzymatic activity.</text>
</comment>
<dbReference type="Proteomes" id="UP000504621">
    <property type="component" value="Unplaced"/>
</dbReference>
<evidence type="ECO:0000313" key="14">
    <source>
        <dbReference type="Proteomes" id="UP000504621"/>
    </source>
</evidence>
<evidence type="ECO:0000256" key="7">
    <source>
        <dbReference type="ARBA" id="ARBA00023295"/>
    </source>
</evidence>
<keyword evidence="12" id="KW-0812">Transmembrane</keyword>
<dbReference type="GO" id="GO:0042546">
    <property type="term" value="P:cell wall biogenesis"/>
    <property type="evidence" value="ECO:0007669"/>
    <property type="project" value="InterPro"/>
</dbReference>
<evidence type="ECO:0000256" key="4">
    <source>
        <dbReference type="ARBA" id="ARBA00022679"/>
    </source>
</evidence>
<dbReference type="CDD" id="cd02176">
    <property type="entry name" value="GH16_XET"/>
    <property type="match status" value="1"/>
</dbReference>
<comment type="similarity">
    <text evidence="10">Belongs to the glycosyl hydrolase 16 family.</text>
</comment>
<keyword evidence="6" id="KW-1015">Disulfide bond</keyword>
<dbReference type="InterPro" id="IPR010713">
    <property type="entry name" value="XET_C"/>
</dbReference>
<keyword evidence="12" id="KW-0472">Membrane</keyword>
<proteinExistence type="inferred from homology"/>
<keyword evidence="3 10" id="KW-0964">Secreted</keyword>
<dbReference type="PROSITE" id="PS51762">
    <property type="entry name" value="GH16_2"/>
    <property type="match status" value="1"/>
</dbReference>
<keyword evidence="14" id="KW-1185">Reference proteome</keyword>
<protein>
    <recommendedName>
        <fullName evidence="10">Xyloglucan endotransglucosylase/hydrolase</fullName>
        <ecNumber evidence="10">2.4.1.207</ecNumber>
    </recommendedName>
</protein>
<dbReference type="RefSeq" id="XP_021277505.1">
    <property type="nucleotide sequence ID" value="XM_021421830.1"/>
</dbReference>
<name>A0A6J0ZS07_9ROSI</name>
<evidence type="ECO:0000256" key="1">
    <source>
        <dbReference type="ARBA" id="ARBA00022512"/>
    </source>
</evidence>
<keyword evidence="5 10" id="KW-0378">Hydrolase</keyword>
<comment type="function">
    <text evidence="10">Catalyzes xyloglucan endohydrolysis (XEH) and/or endotransglycosylation (XET). Cleaves and religates xyloglucan polymers, an essential constituent of the primary cell wall, and thereby participates in cell wall construction of growing tissues.</text>
</comment>
<dbReference type="EC" id="2.4.1.207" evidence="10"/>
<keyword evidence="4 10" id="KW-0808">Transferase</keyword>
<evidence type="ECO:0000256" key="12">
    <source>
        <dbReference type="SAM" id="Phobius"/>
    </source>
</evidence>
<reference evidence="15" key="1">
    <citation type="submission" date="2025-08" db="UniProtKB">
        <authorList>
            <consortium name="RefSeq"/>
        </authorList>
    </citation>
    <scope>IDENTIFICATION</scope>
    <source>
        <tissue evidence="15">Leaf</tissue>
    </source>
</reference>
<feature type="transmembrane region" description="Helical" evidence="12">
    <location>
        <begin position="12"/>
        <end position="35"/>
    </location>
</feature>
<evidence type="ECO:0000256" key="6">
    <source>
        <dbReference type="ARBA" id="ARBA00023157"/>
    </source>
</evidence>
<dbReference type="GO" id="GO:0004553">
    <property type="term" value="F:hydrolase activity, hydrolyzing O-glycosyl compounds"/>
    <property type="evidence" value="ECO:0007669"/>
    <property type="project" value="InterPro"/>
</dbReference>
<accession>A0A6J0ZS07</accession>
<dbReference type="Gene3D" id="2.60.120.200">
    <property type="match status" value="1"/>
</dbReference>
<organism evidence="14 15">
    <name type="scientific">Herrania umbratica</name>
    <dbReference type="NCBI Taxonomy" id="108875"/>
    <lineage>
        <taxon>Eukaryota</taxon>
        <taxon>Viridiplantae</taxon>
        <taxon>Streptophyta</taxon>
        <taxon>Embryophyta</taxon>
        <taxon>Tracheophyta</taxon>
        <taxon>Spermatophyta</taxon>
        <taxon>Magnoliopsida</taxon>
        <taxon>eudicotyledons</taxon>
        <taxon>Gunneridae</taxon>
        <taxon>Pentapetalae</taxon>
        <taxon>rosids</taxon>
        <taxon>malvids</taxon>
        <taxon>Malvales</taxon>
        <taxon>Malvaceae</taxon>
        <taxon>Byttnerioideae</taxon>
        <taxon>Herrania</taxon>
    </lineage>
</organism>
<dbReference type="SUPFAM" id="SSF49899">
    <property type="entry name" value="Concanavalin A-like lectins/glucanases"/>
    <property type="match status" value="1"/>
</dbReference>
<dbReference type="AlphaFoldDB" id="A0A6J0ZS07"/>
<keyword evidence="1 10" id="KW-0134">Cell wall</keyword>
<evidence type="ECO:0000256" key="11">
    <source>
        <dbReference type="SAM" id="MobiDB-lite"/>
    </source>
</evidence>
<feature type="active site" description="Nucleophile" evidence="9">
    <location>
        <position position="119"/>
    </location>
</feature>
<dbReference type="GO" id="GO:0016762">
    <property type="term" value="F:xyloglucan:xyloglucosyl transferase activity"/>
    <property type="evidence" value="ECO:0007669"/>
    <property type="project" value="UniProtKB-EC"/>
</dbReference>
<keyword evidence="8 10" id="KW-0961">Cell wall biogenesis/degradation</keyword>
<evidence type="ECO:0000259" key="13">
    <source>
        <dbReference type="PROSITE" id="PS51762"/>
    </source>
</evidence>
<keyword evidence="2 10" id="KW-0052">Apoplast</keyword>
<dbReference type="InterPro" id="IPR044791">
    <property type="entry name" value="Beta-glucanase/XTH"/>
</dbReference>
<sequence>MGRLHGSLSETLTPFSLLFFFFFFSWFAGFTFAAFNLTTLSFDEGYSPLFGDGNLVRSPDGHSVRLLLDVYTGSGFISSSMYQHGFFSAKIKLPSDYTAGIVVAFYTSNGDVFEKNHDELDFEFLGNIEGKPWRFQTNLYGNGSTNRGREERYSLWFDPSKEFHRYSILWTAKNIIFYIDEVPIREVVRNDKMGGDYPSKPMSLYATIWDASSWATSGGKYKVNYKYAPFTSEFKELVLEGCPTDPIQEFPSASACSDRDAWLESRDYAVITPEQRAAMRRFRQRYMYYSYCYDALRYPVTPPECVIDPAEKERFQDSGRLKFGGSHRKQARITRARRKRRSRVASISNDQTDM</sequence>
<dbReference type="GO" id="GO:0010411">
    <property type="term" value="P:xyloglucan metabolic process"/>
    <property type="evidence" value="ECO:0007669"/>
    <property type="project" value="InterPro"/>
</dbReference>
<evidence type="ECO:0000256" key="10">
    <source>
        <dbReference type="RuleBase" id="RU361120"/>
    </source>
</evidence>
<dbReference type="InterPro" id="IPR013320">
    <property type="entry name" value="ConA-like_dom_sf"/>
</dbReference>
<evidence type="ECO:0000256" key="9">
    <source>
        <dbReference type="PIRSR" id="PIRSR005604-1"/>
    </source>
</evidence>
<dbReference type="GO" id="GO:0071555">
    <property type="term" value="P:cell wall organization"/>
    <property type="evidence" value="ECO:0007669"/>
    <property type="project" value="UniProtKB-KW"/>
</dbReference>